<keyword evidence="3" id="KW-1185">Reference proteome</keyword>
<protein>
    <submittedName>
        <fullName evidence="2">Uncharacterized protein</fullName>
    </submittedName>
</protein>
<proteinExistence type="predicted"/>
<reference evidence="3" key="1">
    <citation type="submission" date="2015-08" db="EMBL/GenBank/DDBJ databases">
        <authorList>
            <person name="Varghese N."/>
        </authorList>
    </citation>
    <scope>NUCLEOTIDE SEQUENCE [LARGE SCALE GENOMIC DNA]</scope>
    <source>
        <strain evidence="3">DSM 18181</strain>
    </source>
</reference>
<evidence type="ECO:0000313" key="3">
    <source>
        <dbReference type="Proteomes" id="UP000183649"/>
    </source>
</evidence>
<accession>A0A0K6HZU9</accession>
<keyword evidence="1" id="KW-1133">Transmembrane helix</keyword>
<evidence type="ECO:0000256" key="1">
    <source>
        <dbReference type="SAM" id="Phobius"/>
    </source>
</evidence>
<dbReference type="OrthoDB" id="9154084at2"/>
<keyword evidence="1" id="KW-0812">Transmembrane</keyword>
<feature type="transmembrane region" description="Helical" evidence="1">
    <location>
        <begin position="122"/>
        <end position="141"/>
    </location>
</feature>
<evidence type="ECO:0000313" key="2">
    <source>
        <dbReference type="EMBL" id="CUA96405.1"/>
    </source>
</evidence>
<dbReference type="Proteomes" id="UP000183649">
    <property type="component" value="Unassembled WGS sequence"/>
</dbReference>
<sequence length="167" mass="17939">MAYSNSEQIFIDAIGALPTEDQWKDIRSLLGILSKAGFEVDDPSNAPHVTLFAWGWARSTGRADVLAAVKAAVLESAGSQAPSTLPADFGPVLEALTALRAAPVRIDLGVLRDALRESISTIWLLAGGLLLAFAFWAGMLCGQREMLPLLAAKQQTIDQLSARWHAR</sequence>
<organism evidence="2 3">
    <name type="scientific">Thiomonas bhubaneswarensis</name>
    <dbReference type="NCBI Taxonomy" id="339866"/>
    <lineage>
        <taxon>Bacteria</taxon>
        <taxon>Pseudomonadati</taxon>
        <taxon>Pseudomonadota</taxon>
        <taxon>Betaproteobacteria</taxon>
        <taxon>Burkholderiales</taxon>
        <taxon>Thiomonas</taxon>
    </lineage>
</organism>
<dbReference type="AlphaFoldDB" id="A0A0K6HZU9"/>
<dbReference type="RefSeq" id="WP_055450274.1">
    <property type="nucleotide sequence ID" value="NZ_CYHF01000004.1"/>
</dbReference>
<dbReference type="EMBL" id="CYHF01000004">
    <property type="protein sequence ID" value="CUA96405.1"/>
    <property type="molecule type" value="Genomic_DNA"/>
</dbReference>
<gene>
    <name evidence="2" type="ORF">Ga0061069_104122</name>
</gene>
<dbReference type="STRING" id="339866.GCA_001418255_01356"/>
<keyword evidence="1" id="KW-0472">Membrane</keyword>
<name>A0A0K6HZU9_9BURK</name>